<sequence length="147" mass="17978">MKYLYNDLINVFHDIIKYIIENKLVNSNNNLFKLTNEQLEEFKQILKYNKYQFTKISYSGSTFCIRFHINSNYEICIIENILFIEYIDKIIYRFSCQLYKEPNIFHHYINDSILYKFKNNKIIDISNYNQSLFLNLDFVTINYLINK</sequence>
<name>A0A481YRA4_9VIRU</name>
<dbReference type="EMBL" id="MK500301">
    <property type="protein sequence ID" value="QBK85004.1"/>
    <property type="molecule type" value="Genomic_DNA"/>
</dbReference>
<accession>A0A481YRA4</accession>
<gene>
    <name evidence="1" type="ORF">LCDPAC02_02030</name>
</gene>
<organism evidence="1">
    <name type="scientific">Pithovirus LCDPAC02</name>
    <dbReference type="NCBI Taxonomy" id="2506601"/>
    <lineage>
        <taxon>Viruses</taxon>
        <taxon>Pithoviruses</taxon>
    </lineage>
</organism>
<evidence type="ECO:0000313" key="1">
    <source>
        <dbReference type="EMBL" id="QBK85004.1"/>
    </source>
</evidence>
<reference evidence="1" key="1">
    <citation type="journal article" date="2019" name="MBio">
        <title>Virus Genomes from Deep Sea Sediments Expand the Ocean Megavirome and Support Independent Origins of Viral Gigantism.</title>
        <authorList>
            <person name="Backstrom D."/>
            <person name="Yutin N."/>
            <person name="Jorgensen S.L."/>
            <person name="Dharamshi J."/>
            <person name="Homa F."/>
            <person name="Zaremba-Niedwiedzka K."/>
            <person name="Spang A."/>
            <person name="Wolf Y.I."/>
            <person name="Koonin E.V."/>
            <person name="Ettema T.J."/>
        </authorList>
    </citation>
    <scope>NUCLEOTIDE SEQUENCE</scope>
</reference>
<protein>
    <submittedName>
        <fullName evidence="1">Uncharacterized protein</fullName>
    </submittedName>
</protein>
<proteinExistence type="predicted"/>